<evidence type="ECO:0000313" key="4">
    <source>
        <dbReference type="Proteomes" id="UP000308199"/>
    </source>
</evidence>
<evidence type="ECO:0000256" key="1">
    <source>
        <dbReference type="SAM" id="MobiDB-lite"/>
    </source>
</evidence>
<proteinExistence type="predicted"/>
<feature type="compositionally biased region" description="Low complexity" evidence="1">
    <location>
        <begin position="108"/>
        <end position="118"/>
    </location>
</feature>
<feature type="region of interest" description="Disordered" evidence="1">
    <location>
        <begin position="71"/>
        <end position="118"/>
    </location>
</feature>
<dbReference type="AlphaFoldDB" id="A0A4S4L399"/>
<feature type="compositionally biased region" description="Low complexity" evidence="1">
    <location>
        <begin position="79"/>
        <end position="99"/>
    </location>
</feature>
<feature type="region of interest" description="Disordered" evidence="1">
    <location>
        <begin position="232"/>
        <end position="255"/>
    </location>
</feature>
<dbReference type="EMBL" id="SGPK01000238">
    <property type="protein sequence ID" value="THH05769.1"/>
    <property type="molecule type" value="Genomic_DNA"/>
</dbReference>
<reference evidence="3 4" key="1">
    <citation type="submission" date="2019-02" db="EMBL/GenBank/DDBJ databases">
        <title>Genome sequencing of the rare red list fungi Phellinidium pouzarii.</title>
        <authorList>
            <person name="Buettner E."/>
            <person name="Kellner H."/>
        </authorList>
    </citation>
    <scope>NUCLEOTIDE SEQUENCE [LARGE SCALE GENOMIC DNA]</scope>
    <source>
        <strain evidence="3 4">DSM 108285</strain>
    </source>
</reference>
<dbReference type="InterPro" id="IPR003034">
    <property type="entry name" value="SAP_dom"/>
</dbReference>
<dbReference type="Proteomes" id="UP000308199">
    <property type="component" value="Unassembled WGS sequence"/>
</dbReference>
<comment type="caution">
    <text evidence="3">The sequence shown here is derived from an EMBL/GenBank/DDBJ whole genome shotgun (WGS) entry which is preliminary data.</text>
</comment>
<evidence type="ECO:0000259" key="2">
    <source>
        <dbReference type="PROSITE" id="PS50800"/>
    </source>
</evidence>
<dbReference type="PROSITE" id="PS50800">
    <property type="entry name" value="SAP"/>
    <property type="match status" value="1"/>
</dbReference>
<feature type="region of interest" description="Disordered" evidence="1">
    <location>
        <begin position="1"/>
        <end position="22"/>
    </location>
</feature>
<feature type="compositionally biased region" description="Low complexity" evidence="1">
    <location>
        <begin position="233"/>
        <end position="249"/>
    </location>
</feature>
<gene>
    <name evidence="3" type="ORF">EW145_g4560</name>
</gene>
<dbReference type="InterPro" id="IPR036361">
    <property type="entry name" value="SAP_dom_sf"/>
</dbReference>
<evidence type="ECO:0000313" key="3">
    <source>
        <dbReference type="EMBL" id="THH05769.1"/>
    </source>
</evidence>
<protein>
    <recommendedName>
        <fullName evidence="2">SAP domain-containing protein</fullName>
    </recommendedName>
</protein>
<dbReference type="OrthoDB" id="445357at2759"/>
<accession>A0A4S4L399</accession>
<dbReference type="SMART" id="SM00513">
    <property type="entry name" value="SAP"/>
    <property type="match status" value="1"/>
</dbReference>
<dbReference type="Gene3D" id="1.10.720.30">
    <property type="entry name" value="SAP domain"/>
    <property type="match status" value="1"/>
</dbReference>
<keyword evidence="4" id="KW-1185">Reference proteome</keyword>
<dbReference type="SUPFAM" id="SSF68906">
    <property type="entry name" value="SAP domain"/>
    <property type="match status" value="1"/>
</dbReference>
<sequence length="296" mass="31044">MHMLRAAVRSSLHPLRAQAHSRRTLVSTVLLSSKTYEEKTIAELRAELRKRGLSASGNKATLITRILQEDARSAAEAPTPSQNQSQSQSQSQTRTVSTSAPSRAEPVATPTPSAPLSPSAPLYSLPIKLPDVSQAPPEMPIAIPFLPDNWNSSAVRAQEQKNAPTSDPAAPKIVLAASASTHPAGGPTHYLSSLSENSLSDFSSSSTSAPPKKFDGLIGDVLDDLGIPHDVFSPSKSSAGEAASESLGSVRSRIQSRPLDADEKRGVYVLLGLLLGSYVTAKVATSPTAGSQAEGH</sequence>
<feature type="region of interest" description="Disordered" evidence="1">
    <location>
        <begin position="180"/>
        <end position="210"/>
    </location>
</feature>
<feature type="compositionally biased region" description="Low complexity" evidence="1">
    <location>
        <begin position="191"/>
        <end position="208"/>
    </location>
</feature>
<organism evidence="3 4">
    <name type="scientific">Phellinidium pouzarii</name>
    <dbReference type="NCBI Taxonomy" id="167371"/>
    <lineage>
        <taxon>Eukaryota</taxon>
        <taxon>Fungi</taxon>
        <taxon>Dikarya</taxon>
        <taxon>Basidiomycota</taxon>
        <taxon>Agaricomycotina</taxon>
        <taxon>Agaricomycetes</taxon>
        <taxon>Hymenochaetales</taxon>
        <taxon>Hymenochaetaceae</taxon>
        <taxon>Phellinidium</taxon>
    </lineage>
</organism>
<feature type="domain" description="SAP" evidence="2">
    <location>
        <begin position="36"/>
        <end position="70"/>
    </location>
</feature>
<name>A0A4S4L399_9AGAM</name>
<dbReference type="Pfam" id="PF02037">
    <property type="entry name" value="SAP"/>
    <property type="match status" value="1"/>
</dbReference>